<name>A0A1I7D1Y8_9ACTN</name>
<dbReference type="InterPro" id="IPR044855">
    <property type="entry name" value="CoA-Trfase_III_dom3_sf"/>
</dbReference>
<dbReference type="Proteomes" id="UP000199546">
    <property type="component" value="Unassembled WGS sequence"/>
</dbReference>
<organism evidence="2 3">
    <name type="scientific">Geodermatophilus amargosae</name>
    <dbReference type="NCBI Taxonomy" id="1296565"/>
    <lineage>
        <taxon>Bacteria</taxon>
        <taxon>Bacillati</taxon>
        <taxon>Actinomycetota</taxon>
        <taxon>Actinomycetes</taxon>
        <taxon>Geodermatophilales</taxon>
        <taxon>Geodermatophilaceae</taxon>
        <taxon>Geodermatophilus</taxon>
    </lineage>
</organism>
<dbReference type="Gene3D" id="3.40.50.10540">
    <property type="entry name" value="Crotonobetainyl-coa:carnitine coa-transferase, domain 1"/>
    <property type="match status" value="1"/>
</dbReference>
<dbReference type="Pfam" id="PF02515">
    <property type="entry name" value="CoA_transf_3"/>
    <property type="match status" value="1"/>
</dbReference>
<dbReference type="PANTHER" id="PTHR48207">
    <property type="entry name" value="SUCCINATE--HYDROXYMETHYLGLUTARATE COA-TRANSFERASE"/>
    <property type="match status" value="1"/>
</dbReference>
<evidence type="ECO:0000313" key="3">
    <source>
        <dbReference type="Proteomes" id="UP000199546"/>
    </source>
</evidence>
<accession>A0A1I7D1Y8</accession>
<dbReference type="SUPFAM" id="SSF89796">
    <property type="entry name" value="CoA-transferase family III (CaiB/BaiF)"/>
    <property type="match status" value="1"/>
</dbReference>
<dbReference type="InterPro" id="IPR023606">
    <property type="entry name" value="CoA-Trfase_III_dom_1_sf"/>
</dbReference>
<dbReference type="InterPro" id="IPR003673">
    <property type="entry name" value="CoA-Trfase_fam_III"/>
</dbReference>
<gene>
    <name evidence="2" type="ORF">SAMN05660657_05190</name>
</gene>
<dbReference type="STRING" id="1296565.SAMN05660657_05190"/>
<dbReference type="Gene3D" id="3.30.1540.10">
    <property type="entry name" value="formyl-coa transferase, domain 3"/>
    <property type="match status" value="1"/>
</dbReference>
<dbReference type="PANTHER" id="PTHR48207:SF3">
    <property type="entry name" value="SUCCINATE--HYDROXYMETHYLGLUTARATE COA-TRANSFERASE"/>
    <property type="match status" value="1"/>
</dbReference>
<evidence type="ECO:0000256" key="1">
    <source>
        <dbReference type="ARBA" id="ARBA00022679"/>
    </source>
</evidence>
<dbReference type="GO" id="GO:0008410">
    <property type="term" value="F:CoA-transferase activity"/>
    <property type="evidence" value="ECO:0007669"/>
    <property type="project" value="TreeGrafter"/>
</dbReference>
<dbReference type="InterPro" id="IPR050483">
    <property type="entry name" value="CoA-transferase_III_domain"/>
</dbReference>
<keyword evidence="1 2" id="KW-0808">Transferase</keyword>
<dbReference type="OrthoDB" id="3561197at2"/>
<dbReference type="EMBL" id="FPBA01000031">
    <property type="protein sequence ID" value="SFU05692.1"/>
    <property type="molecule type" value="Genomic_DNA"/>
</dbReference>
<proteinExistence type="predicted"/>
<dbReference type="AlphaFoldDB" id="A0A1I7D1Y8"/>
<evidence type="ECO:0000313" key="2">
    <source>
        <dbReference type="EMBL" id="SFU05692.1"/>
    </source>
</evidence>
<keyword evidence="3" id="KW-1185">Reference proteome</keyword>
<protein>
    <submittedName>
        <fullName evidence="2">Formyl-CoA transferase</fullName>
    </submittedName>
</protein>
<reference evidence="3" key="1">
    <citation type="submission" date="2016-10" db="EMBL/GenBank/DDBJ databases">
        <authorList>
            <person name="Varghese N."/>
            <person name="Submissions S."/>
        </authorList>
    </citation>
    <scope>NUCLEOTIDE SEQUENCE [LARGE SCALE GENOMIC DNA]</scope>
    <source>
        <strain evidence="3">DSM 46136</strain>
    </source>
</reference>
<sequence length="384" mass="41138">MSQHNASMSGLRVVAVEHFIAGPFCTQLMADQGADVIKVESPGASHSGYFPTLNRNKRSIVLDLKSEPGIEALLALVETADVFVTNMAAGVPARLRFDHERLSQVNPRLVYVHITGFGQNSPYRSLPAFDGVIQAMSGVMDLTGEPDGAPMLSGVFIPDHLTGLWAALAVNNGLLRRQVTGQGTYVDLSMLDCMMSFHGSGFMEVLQLGSKLSRIGSRVRGSYASTYRASDGYVYLAPLTGRMWQGVSRVIGKPELLLYMGEGAESDTRLEHRDTLDALIEGWTSEHTVDEVVEQMRAAGVAGSAVHTMDEVVADPHLEARNMLRTVPDESGDGIFYVPGSPVPAVDDSFSVAPPRVGQHTDEILAELGLTPAGAAGASARRDG</sequence>
<dbReference type="RefSeq" id="WP_093584209.1">
    <property type="nucleotide sequence ID" value="NZ_FPBA01000031.1"/>
</dbReference>